<evidence type="ECO:0000256" key="3">
    <source>
        <dbReference type="ARBA" id="ARBA00022630"/>
    </source>
</evidence>
<dbReference type="InterPro" id="IPR000415">
    <property type="entry name" value="Nitroreductase-like"/>
</dbReference>
<dbReference type="Gene3D" id="3.40.109.10">
    <property type="entry name" value="NADH Oxidase"/>
    <property type="match status" value="1"/>
</dbReference>
<gene>
    <name evidence="7" type="ORF">G3M56_006075</name>
</gene>
<dbReference type="Pfam" id="PF00881">
    <property type="entry name" value="Nitroreductase"/>
    <property type="match status" value="1"/>
</dbReference>
<dbReference type="PANTHER" id="PTHR43673">
    <property type="entry name" value="NAD(P)H NITROREDUCTASE YDGI-RELATED"/>
    <property type="match status" value="1"/>
</dbReference>
<comment type="similarity">
    <text evidence="2">Belongs to the nitroreductase family.</text>
</comment>
<dbReference type="PANTHER" id="PTHR43673:SF2">
    <property type="entry name" value="NITROREDUCTASE"/>
    <property type="match status" value="1"/>
</dbReference>
<sequence length="216" mass="23900">MEPISSSSVVDALNWRYATKQFDPERKIPSDDWAAIEQSLVLTPSSFGLQPWKFIVVDDPAVREAILPNAWNQRQVVDCSHLVVIAAVTDLGEEEVDKLINVSAEKRGVEPAVLDGYREMMLGMIVKGMDADQRRAWAVRQGYIALGNLMTVAAMLQVDACPMEGFVPAEVDKILGLPERGLTAALLCPLGYRAAEDKYADAPKVRYPVEDLIERV</sequence>
<dbReference type="SUPFAM" id="SSF55469">
    <property type="entry name" value="FMN-dependent nitroreductase-like"/>
    <property type="match status" value="1"/>
</dbReference>
<evidence type="ECO:0000256" key="1">
    <source>
        <dbReference type="ARBA" id="ARBA00001917"/>
    </source>
</evidence>
<evidence type="ECO:0000256" key="4">
    <source>
        <dbReference type="ARBA" id="ARBA00022643"/>
    </source>
</evidence>
<keyword evidence="8" id="KW-1185">Reference proteome</keyword>
<dbReference type="GO" id="GO:0016491">
    <property type="term" value="F:oxidoreductase activity"/>
    <property type="evidence" value="ECO:0007669"/>
    <property type="project" value="UniProtKB-KW"/>
</dbReference>
<comment type="cofactor">
    <cofactor evidence="1">
        <name>FMN</name>
        <dbReference type="ChEBI" id="CHEBI:58210"/>
    </cofactor>
</comment>
<dbReference type="InterPro" id="IPR029479">
    <property type="entry name" value="Nitroreductase"/>
</dbReference>
<dbReference type="InterPro" id="IPR033878">
    <property type="entry name" value="NfsB-like"/>
</dbReference>
<evidence type="ECO:0000256" key="5">
    <source>
        <dbReference type="ARBA" id="ARBA00022857"/>
    </source>
</evidence>
<keyword evidence="4" id="KW-0288">FMN</keyword>
<keyword evidence="6" id="KW-0560">Oxidoreductase</keyword>
<dbReference type="Proteomes" id="UP000475117">
    <property type="component" value="Chromosome"/>
</dbReference>
<proteinExistence type="inferred from homology"/>
<evidence type="ECO:0000313" key="7">
    <source>
        <dbReference type="EMBL" id="QQL46147.1"/>
    </source>
</evidence>
<name>A0A6B3L3T2_9BACT</name>
<evidence type="ECO:0000313" key="8">
    <source>
        <dbReference type="Proteomes" id="UP000475117"/>
    </source>
</evidence>
<evidence type="ECO:0000256" key="2">
    <source>
        <dbReference type="ARBA" id="ARBA00007118"/>
    </source>
</evidence>
<keyword evidence="3" id="KW-0285">Flavoprotein</keyword>
<protein>
    <submittedName>
        <fullName evidence="7">NAD(P)H-dependent oxidoreductase</fullName>
    </submittedName>
</protein>
<evidence type="ECO:0000256" key="6">
    <source>
        <dbReference type="ARBA" id="ARBA00023002"/>
    </source>
</evidence>
<dbReference type="CDD" id="cd02149">
    <property type="entry name" value="NfsB-like"/>
    <property type="match status" value="1"/>
</dbReference>
<dbReference type="EMBL" id="CP066776">
    <property type="protein sequence ID" value="QQL46147.1"/>
    <property type="molecule type" value="Genomic_DNA"/>
</dbReference>
<dbReference type="RefSeq" id="WP_164362860.1">
    <property type="nucleotide sequence ID" value="NZ_CP066776.1"/>
</dbReference>
<dbReference type="AlphaFoldDB" id="A0A6B3L3T2"/>
<reference evidence="7 8" key="1">
    <citation type="submission" date="2020-12" db="EMBL/GenBank/DDBJ databases">
        <title>Sulforoseuscoccus oceanibium gen. nov., sp. nov., a representative of the phylum Verrucomicrobia with special cytoplasmic membrane, and proposal of Sulforoseuscoccusaceae fam. nov.</title>
        <authorList>
            <person name="Xi F."/>
        </authorList>
    </citation>
    <scope>NUCLEOTIDE SEQUENCE [LARGE SCALE GENOMIC DNA]</scope>
    <source>
        <strain evidence="7 8">T37</strain>
    </source>
</reference>
<keyword evidence="5" id="KW-0521">NADP</keyword>
<dbReference type="KEGG" id="soa:G3M56_006075"/>
<organism evidence="7 8">
    <name type="scientific">Sulfuriroseicoccus oceanibius</name>
    <dbReference type="NCBI Taxonomy" id="2707525"/>
    <lineage>
        <taxon>Bacteria</taxon>
        <taxon>Pseudomonadati</taxon>
        <taxon>Verrucomicrobiota</taxon>
        <taxon>Verrucomicrobiia</taxon>
        <taxon>Verrucomicrobiales</taxon>
        <taxon>Verrucomicrobiaceae</taxon>
        <taxon>Sulfuriroseicoccus</taxon>
    </lineage>
</organism>
<accession>A0A6B3L3T2</accession>